<evidence type="ECO:0000256" key="1">
    <source>
        <dbReference type="SAM" id="MobiDB-lite"/>
    </source>
</evidence>
<dbReference type="RefSeq" id="WP_344096996.1">
    <property type="nucleotide sequence ID" value="NZ_BAAAOG010000010.1"/>
</dbReference>
<keyword evidence="4" id="KW-1185">Reference proteome</keyword>
<keyword evidence="2" id="KW-0812">Transmembrane</keyword>
<comment type="caution">
    <text evidence="3">The sequence shown here is derived from an EMBL/GenBank/DDBJ whole genome shotgun (WGS) entry which is preliminary data.</text>
</comment>
<feature type="region of interest" description="Disordered" evidence="1">
    <location>
        <begin position="1"/>
        <end position="28"/>
    </location>
</feature>
<feature type="transmembrane region" description="Helical" evidence="2">
    <location>
        <begin position="160"/>
        <end position="180"/>
    </location>
</feature>
<feature type="transmembrane region" description="Helical" evidence="2">
    <location>
        <begin position="192"/>
        <end position="212"/>
    </location>
</feature>
<keyword evidence="2" id="KW-0472">Membrane</keyword>
<reference evidence="4" key="1">
    <citation type="journal article" date="2019" name="Int. J. Syst. Evol. Microbiol.">
        <title>The Global Catalogue of Microorganisms (GCM) 10K type strain sequencing project: providing services to taxonomists for standard genome sequencing and annotation.</title>
        <authorList>
            <consortium name="The Broad Institute Genomics Platform"/>
            <consortium name="The Broad Institute Genome Sequencing Center for Infectious Disease"/>
            <person name="Wu L."/>
            <person name="Ma J."/>
        </authorList>
    </citation>
    <scope>NUCLEOTIDE SEQUENCE [LARGE SCALE GENOMIC DNA]</scope>
    <source>
        <strain evidence="4">JCM 14901</strain>
    </source>
</reference>
<gene>
    <name evidence="3" type="ORF">GCM10009776_34340</name>
</gene>
<evidence type="ECO:0000313" key="4">
    <source>
        <dbReference type="Proteomes" id="UP001499933"/>
    </source>
</evidence>
<sequence>MPDASGDVTGSAGSPEFGAGTSEEQFRQALTRPLSRLKLGIDISDEDAASIAADETLCARCYDAWLASKTSNDSPGGSTERRRSNGDEQEASWRRALPMRFNAPPGWPDPSHDWVMEHIGLPMADYRRPPGAPTAYPVNWEWWIPQDPHWTEWVQGKRRFYGTLAGFLGFAFVGCVAIAVTSGWQGAWPGGAIGAMVAGFGLVGVGVEYVAFRKDPMLSFRGEYFRDAE</sequence>
<keyword evidence="2" id="KW-1133">Transmembrane helix</keyword>
<organism evidence="3 4">
    <name type="scientific">Microbacterium deminutum</name>
    <dbReference type="NCBI Taxonomy" id="344164"/>
    <lineage>
        <taxon>Bacteria</taxon>
        <taxon>Bacillati</taxon>
        <taxon>Actinomycetota</taxon>
        <taxon>Actinomycetes</taxon>
        <taxon>Micrococcales</taxon>
        <taxon>Microbacteriaceae</taxon>
        <taxon>Microbacterium</taxon>
    </lineage>
</organism>
<dbReference type="EMBL" id="BAAAOG010000010">
    <property type="protein sequence ID" value="GAA1968401.1"/>
    <property type="molecule type" value="Genomic_DNA"/>
</dbReference>
<evidence type="ECO:0000256" key="2">
    <source>
        <dbReference type="SAM" id="Phobius"/>
    </source>
</evidence>
<evidence type="ECO:0000313" key="3">
    <source>
        <dbReference type="EMBL" id="GAA1968401.1"/>
    </source>
</evidence>
<name>A0ABP5CU45_9MICO</name>
<proteinExistence type="predicted"/>
<feature type="region of interest" description="Disordered" evidence="1">
    <location>
        <begin position="69"/>
        <end position="91"/>
    </location>
</feature>
<accession>A0ABP5CU45</accession>
<dbReference type="Proteomes" id="UP001499933">
    <property type="component" value="Unassembled WGS sequence"/>
</dbReference>
<protein>
    <submittedName>
        <fullName evidence="3">Uncharacterized protein</fullName>
    </submittedName>
</protein>